<keyword evidence="2 3" id="KW-0802">TPR repeat</keyword>
<keyword evidence="1" id="KW-0677">Repeat</keyword>
<organism evidence="4 5">
    <name type="scientific">Anseongella ginsenosidimutans</name>
    <dbReference type="NCBI Taxonomy" id="496056"/>
    <lineage>
        <taxon>Bacteria</taxon>
        <taxon>Pseudomonadati</taxon>
        <taxon>Bacteroidota</taxon>
        <taxon>Sphingobacteriia</taxon>
        <taxon>Sphingobacteriales</taxon>
        <taxon>Sphingobacteriaceae</taxon>
        <taxon>Anseongella</taxon>
    </lineage>
</organism>
<dbReference type="Gene3D" id="1.25.40.10">
    <property type="entry name" value="Tetratricopeptide repeat domain"/>
    <property type="match status" value="3"/>
</dbReference>
<proteinExistence type="predicted"/>
<keyword evidence="5" id="KW-1185">Reference proteome</keyword>
<evidence type="ECO:0000313" key="4">
    <source>
        <dbReference type="EMBL" id="TCS90313.1"/>
    </source>
</evidence>
<protein>
    <submittedName>
        <fullName evidence="4">Tetratricopeptide repeat protein</fullName>
    </submittedName>
</protein>
<evidence type="ECO:0000313" key="5">
    <source>
        <dbReference type="Proteomes" id="UP000295807"/>
    </source>
</evidence>
<dbReference type="InterPro" id="IPR011990">
    <property type="entry name" value="TPR-like_helical_dom_sf"/>
</dbReference>
<sequence>MRIPLLIVLGIALSGTYGSAQEKPRGSAPVMRGMSEPDSMLFSNEFFAGLKAKTLGNTEAALGHFSKCVQLNPAGDAAWYELAILHYSRGAEQEALKMINNAIAMNDRQPWYLGFKADLLQKEGKYEAIVETFNRLIELQPGNMDHYYNKANALLMLSRASEALEVYEQIEAAEGPGTELTLARQRVYLKKGETDKAVEEISGLIRKYPGEARYYLILGELYDAGNRPGKALDSYKKALKIEPENGYARLAMADHYRTNGKYKDSFDELKRAFRSPGLRIDAKIKILLDNYIKPGNSLARWDQGEELAGILMAVYPRDARAYAVAGDILLQQDKQAEASNAYREAVKYEKNILLLWEQLLRLEIAQDNFQGIEKTSKEALEYFPEQADFYLFNGVANMQLGKYREAVASLNKGLELAGDSALKLQFYSNLGDAYHATGNHAASDRAFEAALQLDRSNSLIMNNYAYYLALREQHLEKAQRMSRQSISLEPGNVSYQDTYAWVLYKAGNYEEACKWIEKAIEGFPHSPTFMEHYGDILFRLGEEEEAVNMWNKAKELGGKSGLLDKKIREKELYE</sequence>
<dbReference type="AlphaFoldDB" id="A0A4V2UUD9"/>
<dbReference type="Proteomes" id="UP000295807">
    <property type="component" value="Unassembled WGS sequence"/>
</dbReference>
<dbReference type="Pfam" id="PF13432">
    <property type="entry name" value="TPR_16"/>
    <property type="match status" value="4"/>
</dbReference>
<dbReference type="Pfam" id="PF13181">
    <property type="entry name" value="TPR_8"/>
    <property type="match status" value="2"/>
</dbReference>
<dbReference type="OrthoDB" id="9814220at2"/>
<name>A0A4V2UUD9_9SPHI</name>
<dbReference type="Gene3D" id="1.25.40.1040">
    <property type="match status" value="1"/>
</dbReference>
<dbReference type="SMART" id="SM00028">
    <property type="entry name" value="TPR"/>
    <property type="match status" value="9"/>
</dbReference>
<dbReference type="Pfam" id="PF12895">
    <property type="entry name" value="ANAPC3"/>
    <property type="match status" value="1"/>
</dbReference>
<reference evidence="4 5" key="1">
    <citation type="submission" date="2019-03" db="EMBL/GenBank/DDBJ databases">
        <title>Genomic Encyclopedia of Type Strains, Phase IV (KMG-IV): sequencing the most valuable type-strain genomes for metagenomic binning, comparative biology and taxonomic classification.</title>
        <authorList>
            <person name="Goeker M."/>
        </authorList>
    </citation>
    <scope>NUCLEOTIDE SEQUENCE [LARGE SCALE GENOMIC DNA]</scope>
    <source>
        <strain evidence="4 5">DSM 21100</strain>
    </source>
</reference>
<evidence type="ECO:0000256" key="1">
    <source>
        <dbReference type="ARBA" id="ARBA00022737"/>
    </source>
</evidence>
<gene>
    <name evidence="4" type="ORF">EDD80_101513</name>
</gene>
<dbReference type="SUPFAM" id="SSF48452">
    <property type="entry name" value="TPR-like"/>
    <property type="match status" value="3"/>
</dbReference>
<accession>A0A4V2UUD9</accession>
<dbReference type="EMBL" id="SMAD01000001">
    <property type="protein sequence ID" value="TCS90313.1"/>
    <property type="molecule type" value="Genomic_DNA"/>
</dbReference>
<feature type="repeat" description="TPR" evidence="3">
    <location>
        <begin position="212"/>
        <end position="245"/>
    </location>
</feature>
<evidence type="ECO:0000256" key="2">
    <source>
        <dbReference type="ARBA" id="ARBA00022803"/>
    </source>
</evidence>
<dbReference type="InterPro" id="IPR051685">
    <property type="entry name" value="Ycf3/AcsC/BcsC/TPR_MFPF"/>
</dbReference>
<feature type="repeat" description="TPR" evidence="3">
    <location>
        <begin position="424"/>
        <end position="457"/>
    </location>
</feature>
<dbReference type="PROSITE" id="PS50005">
    <property type="entry name" value="TPR"/>
    <property type="match status" value="2"/>
</dbReference>
<comment type="caution">
    <text evidence="4">The sequence shown here is derived from an EMBL/GenBank/DDBJ whole genome shotgun (WGS) entry which is preliminary data.</text>
</comment>
<dbReference type="PANTHER" id="PTHR44943">
    <property type="entry name" value="CELLULOSE SYNTHASE OPERON PROTEIN C"/>
    <property type="match status" value="1"/>
</dbReference>
<dbReference type="RefSeq" id="WP_132127752.1">
    <property type="nucleotide sequence ID" value="NZ_CP042432.1"/>
</dbReference>
<dbReference type="PANTHER" id="PTHR44943:SF4">
    <property type="entry name" value="TPR REPEAT-CONTAINING PROTEIN MJ0798"/>
    <property type="match status" value="1"/>
</dbReference>
<evidence type="ECO:0000256" key="3">
    <source>
        <dbReference type="PROSITE-ProRule" id="PRU00339"/>
    </source>
</evidence>
<dbReference type="InterPro" id="IPR019734">
    <property type="entry name" value="TPR_rpt"/>
</dbReference>